<gene>
    <name evidence="1" type="ORF">SBAD_LOCUS6540</name>
</gene>
<reference evidence="3" key="1">
    <citation type="submission" date="2016-06" db="UniProtKB">
        <authorList>
            <consortium name="WormBaseParasite"/>
        </authorList>
    </citation>
    <scope>IDENTIFICATION</scope>
</reference>
<accession>A0A183ISE3</accession>
<evidence type="ECO:0000313" key="3">
    <source>
        <dbReference type="WBParaSite" id="SBAD_0000679501-mRNA-1"/>
    </source>
</evidence>
<name>A0A183ISE3_9BILA</name>
<dbReference type="WBParaSite" id="SBAD_0000679501-mRNA-1">
    <property type="protein sequence ID" value="SBAD_0000679501-mRNA-1"/>
    <property type="gene ID" value="SBAD_0000679501"/>
</dbReference>
<protein>
    <submittedName>
        <fullName evidence="1 3">Uncharacterized protein</fullName>
    </submittedName>
</protein>
<dbReference type="Proteomes" id="UP000270296">
    <property type="component" value="Unassembled WGS sequence"/>
</dbReference>
<evidence type="ECO:0000313" key="2">
    <source>
        <dbReference type="Proteomes" id="UP000270296"/>
    </source>
</evidence>
<keyword evidence="2" id="KW-1185">Reference proteome</keyword>
<organism evidence="3">
    <name type="scientific">Soboliphyme baturini</name>
    <dbReference type="NCBI Taxonomy" id="241478"/>
    <lineage>
        <taxon>Eukaryota</taxon>
        <taxon>Metazoa</taxon>
        <taxon>Ecdysozoa</taxon>
        <taxon>Nematoda</taxon>
        <taxon>Enoplea</taxon>
        <taxon>Dorylaimia</taxon>
        <taxon>Dioctophymatida</taxon>
        <taxon>Dioctophymatoidea</taxon>
        <taxon>Soboliphymatidae</taxon>
        <taxon>Soboliphyme</taxon>
    </lineage>
</organism>
<evidence type="ECO:0000313" key="1">
    <source>
        <dbReference type="EMBL" id="VDP10256.1"/>
    </source>
</evidence>
<proteinExistence type="predicted"/>
<dbReference type="AlphaFoldDB" id="A0A183ISE3"/>
<sequence length="107" mass="11341">MKADAVDHDDKPVCRARAPLTLELLDANLNATEATATATATATTTTKVALQPQLVYTPDPRSRLGPHLAPLSIPLAVSVSGHFLLRSTTTHGMCPSVGWTSNSYIQC</sequence>
<dbReference type="EMBL" id="UZAM01009840">
    <property type="protein sequence ID" value="VDP10256.1"/>
    <property type="molecule type" value="Genomic_DNA"/>
</dbReference>
<reference evidence="1 2" key="2">
    <citation type="submission" date="2018-11" db="EMBL/GenBank/DDBJ databases">
        <authorList>
            <consortium name="Pathogen Informatics"/>
        </authorList>
    </citation>
    <scope>NUCLEOTIDE SEQUENCE [LARGE SCALE GENOMIC DNA]</scope>
</reference>